<keyword evidence="2" id="KW-0732">Signal</keyword>
<evidence type="ECO:0000313" key="3">
    <source>
        <dbReference type="EMBL" id="KAF1768965.1"/>
    </source>
</evidence>
<proteinExistence type="predicted"/>
<feature type="compositionally biased region" description="Basic and acidic residues" evidence="1">
    <location>
        <begin position="74"/>
        <end position="89"/>
    </location>
</feature>
<evidence type="ECO:0000256" key="1">
    <source>
        <dbReference type="SAM" id="MobiDB-lite"/>
    </source>
</evidence>
<dbReference type="GeneID" id="78773178"/>
<evidence type="ECO:0000313" key="4">
    <source>
        <dbReference type="Proteomes" id="UP000483820"/>
    </source>
</evidence>
<protein>
    <submittedName>
        <fullName evidence="3">Uncharacterized protein</fullName>
    </submittedName>
</protein>
<sequence>MIQLDFVLLILFNVSLLELINEGQQSANLGSISVLSTLKTGTFVAYRNVVISDSDDFLVQQMPSAGGLHGIRAPSKDRSTPKKAEPTKE</sequence>
<gene>
    <name evidence="3" type="ORF">GCK72_000778</name>
</gene>
<reference evidence="3 4" key="1">
    <citation type="submission" date="2019-12" db="EMBL/GenBank/DDBJ databases">
        <title>Chromosome-level assembly of the Caenorhabditis remanei genome.</title>
        <authorList>
            <person name="Teterina A.A."/>
            <person name="Willis J.H."/>
            <person name="Phillips P.C."/>
        </authorList>
    </citation>
    <scope>NUCLEOTIDE SEQUENCE [LARGE SCALE GENOMIC DNA]</scope>
    <source>
        <strain evidence="3 4">PX506</strain>
        <tissue evidence="3">Whole organism</tissue>
    </source>
</reference>
<name>A0A6A5HMZ3_CAERE</name>
<dbReference type="Proteomes" id="UP000483820">
    <property type="component" value="Chromosome I"/>
</dbReference>
<dbReference type="CTD" id="78773178"/>
<accession>A0A6A5HMZ3</accession>
<feature type="signal peptide" evidence="2">
    <location>
        <begin position="1"/>
        <end position="17"/>
    </location>
</feature>
<dbReference type="KEGG" id="crq:GCK72_000778"/>
<evidence type="ECO:0000256" key="2">
    <source>
        <dbReference type="SAM" id="SignalP"/>
    </source>
</evidence>
<comment type="caution">
    <text evidence="3">The sequence shown here is derived from an EMBL/GenBank/DDBJ whole genome shotgun (WGS) entry which is preliminary data.</text>
</comment>
<organism evidence="3 4">
    <name type="scientific">Caenorhabditis remanei</name>
    <name type="common">Caenorhabditis vulgaris</name>
    <dbReference type="NCBI Taxonomy" id="31234"/>
    <lineage>
        <taxon>Eukaryota</taxon>
        <taxon>Metazoa</taxon>
        <taxon>Ecdysozoa</taxon>
        <taxon>Nematoda</taxon>
        <taxon>Chromadorea</taxon>
        <taxon>Rhabditida</taxon>
        <taxon>Rhabditina</taxon>
        <taxon>Rhabditomorpha</taxon>
        <taxon>Rhabditoidea</taxon>
        <taxon>Rhabditidae</taxon>
        <taxon>Peloderinae</taxon>
        <taxon>Caenorhabditis</taxon>
    </lineage>
</organism>
<feature type="chain" id="PRO_5025504574" evidence="2">
    <location>
        <begin position="18"/>
        <end position="89"/>
    </location>
</feature>
<dbReference type="EMBL" id="WUAV01000001">
    <property type="protein sequence ID" value="KAF1768965.1"/>
    <property type="molecule type" value="Genomic_DNA"/>
</dbReference>
<feature type="region of interest" description="Disordered" evidence="1">
    <location>
        <begin position="65"/>
        <end position="89"/>
    </location>
</feature>
<dbReference type="RefSeq" id="XP_053591319.1">
    <property type="nucleotide sequence ID" value="XM_053722674.1"/>
</dbReference>
<dbReference type="AlphaFoldDB" id="A0A6A5HMZ3"/>